<feature type="domain" description="MANSC" evidence="7">
    <location>
        <begin position="34"/>
        <end position="114"/>
    </location>
</feature>
<gene>
    <name evidence="9" type="primary">Mansc4</name>
</gene>
<keyword evidence="5" id="KW-1133">Transmembrane helix</keyword>
<name>A0A6P3F2B4_OCTDE</name>
<dbReference type="Proteomes" id="UP000515203">
    <property type="component" value="Unplaced"/>
</dbReference>
<organism evidence="8 9">
    <name type="scientific">Octodon degus</name>
    <name type="common">Degu</name>
    <name type="synonym">Sciurus degus</name>
    <dbReference type="NCBI Taxonomy" id="10160"/>
    <lineage>
        <taxon>Eukaryota</taxon>
        <taxon>Metazoa</taxon>
        <taxon>Chordata</taxon>
        <taxon>Craniata</taxon>
        <taxon>Vertebrata</taxon>
        <taxon>Euteleostomi</taxon>
        <taxon>Mammalia</taxon>
        <taxon>Eutheria</taxon>
        <taxon>Euarchontoglires</taxon>
        <taxon>Glires</taxon>
        <taxon>Rodentia</taxon>
        <taxon>Hystricomorpha</taxon>
        <taxon>Octodontidae</taxon>
        <taxon>Octodon</taxon>
    </lineage>
</organism>
<dbReference type="GO" id="GO:0060429">
    <property type="term" value="P:epithelium development"/>
    <property type="evidence" value="ECO:0007669"/>
    <property type="project" value="TreeGrafter"/>
</dbReference>
<dbReference type="GO" id="GO:0008544">
    <property type="term" value="P:epidermis development"/>
    <property type="evidence" value="ECO:0007669"/>
    <property type="project" value="TreeGrafter"/>
</dbReference>
<evidence type="ECO:0000259" key="7">
    <source>
        <dbReference type="PROSITE" id="PS50986"/>
    </source>
</evidence>
<dbReference type="InterPro" id="IPR013980">
    <property type="entry name" value="MANSC_dom"/>
</dbReference>
<keyword evidence="8" id="KW-1185">Reference proteome</keyword>
<sequence length="326" mass="36350">MRAAAAALLLLGAGCAAAALCSPTVFYRDCWIRRFPGLLVDLEESQKLGAQFLKYYSESTGQKCSRSCCLRKDVSCNLAVFFHDPIHDNVNCLHVHCPTLESCILEPGTSAILYNITYGIDPDLLVFGQSPPIYPSSHSSSDRWDRLRILKAMNLYDMQQDTKINHVLPSIEALSSTTPQDLVVHRNNTSSLRELTTDLGASFIYLNDSITTKANMVLPNANFINTLLNKTISPFFVPIDTKLPHMQVPLQLNRSKELLNKTKEYNSRNYTSENDESSDGASGTTKIWLASVALCTSVIFLFCCILCCSKQAGQYKLRQKTRTQTE</sequence>
<dbReference type="CTD" id="100287284"/>
<dbReference type="PROSITE" id="PS50986">
    <property type="entry name" value="MANSC"/>
    <property type="match status" value="1"/>
</dbReference>
<evidence type="ECO:0000256" key="6">
    <source>
        <dbReference type="SAM" id="SignalP"/>
    </source>
</evidence>
<evidence type="ECO:0000256" key="3">
    <source>
        <dbReference type="ARBA" id="ARBA00023136"/>
    </source>
</evidence>
<evidence type="ECO:0000313" key="9">
    <source>
        <dbReference type="RefSeq" id="XP_004630386.1"/>
    </source>
</evidence>
<dbReference type="InterPro" id="IPR011106">
    <property type="entry name" value="MANSC_N"/>
</dbReference>
<dbReference type="GO" id="GO:0004867">
    <property type="term" value="F:serine-type endopeptidase inhibitor activity"/>
    <property type="evidence" value="ECO:0007669"/>
    <property type="project" value="TreeGrafter"/>
</dbReference>
<evidence type="ECO:0000256" key="4">
    <source>
        <dbReference type="ARBA" id="ARBA00023180"/>
    </source>
</evidence>
<comment type="subcellular location">
    <subcellularLocation>
        <location evidence="1">Membrane</location>
    </subcellularLocation>
</comment>
<dbReference type="RefSeq" id="XP_004630386.1">
    <property type="nucleotide sequence ID" value="XM_004630329.2"/>
</dbReference>
<dbReference type="GO" id="GO:0030198">
    <property type="term" value="P:extracellular matrix organization"/>
    <property type="evidence" value="ECO:0007669"/>
    <property type="project" value="TreeGrafter"/>
</dbReference>
<dbReference type="PANTHER" id="PTHR46750:SF2">
    <property type="entry name" value="MANSC DOMAIN-CONTAINING PROTEIN 4"/>
    <property type="match status" value="1"/>
</dbReference>
<keyword evidence="5" id="KW-0812">Transmembrane</keyword>
<keyword evidence="3 5" id="KW-0472">Membrane</keyword>
<dbReference type="OrthoDB" id="9447308at2759"/>
<evidence type="ECO:0000313" key="8">
    <source>
        <dbReference type="Proteomes" id="UP000515203"/>
    </source>
</evidence>
<dbReference type="AlphaFoldDB" id="A0A6P3F2B4"/>
<feature type="transmembrane region" description="Helical" evidence="5">
    <location>
        <begin position="287"/>
        <end position="308"/>
    </location>
</feature>
<dbReference type="PANTHER" id="PTHR46750">
    <property type="entry name" value="KUNITZ-TYPE PROTEASE INHIBITOR 1"/>
    <property type="match status" value="1"/>
</dbReference>
<reference evidence="9" key="1">
    <citation type="submission" date="2025-08" db="UniProtKB">
        <authorList>
            <consortium name="RefSeq"/>
        </authorList>
    </citation>
    <scope>IDENTIFICATION</scope>
</reference>
<feature type="chain" id="PRO_5028085165" evidence="6">
    <location>
        <begin position="19"/>
        <end position="326"/>
    </location>
</feature>
<evidence type="ECO:0000256" key="5">
    <source>
        <dbReference type="SAM" id="Phobius"/>
    </source>
</evidence>
<keyword evidence="2 6" id="KW-0732">Signal</keyword>
<evidence type="ECO:0000256" key="2">
    <source>
        <dbReference type="ARBA" id="ARBA00022729"/>
    </source>
</evidence>
<accession>A0A6P3F2B4</accession>
<feature type="signal peptide" evidence="6">
    <location>
        <begin position="1"/>
        <end position="18"/>
    </location>
</feature>
<dbReference type="SMART" id="SM00765">
    <property type="entry name" value="MANEC"/>
    <property type="match status" value="1"/>
</dbReference>
<evidence type="ECO:0000256" key="1">
    <source>
        <dbReference type="ARBA" id="ARBA00004370"/>
    </source>
</evidence>
<proteinExistence type="predicted"/>
<protein>
    <submittedName>
        <fullName evidence="9">MANSC domain-containing protein 4</fullName>
    </submittedName>
</protein>
<dbReference type="InParanoid" id="A0A6P3F2B4"/>
<keyword evidence="4" id="KW-0325">Glycoprotein</keyword>
<dbReference type="PROSITE" id="PS51257">
    <property type="entry name" value="PROKAR_LIPOPROTEIN"/>
    <property type="match status" value="1"/>
</dbReference>
<dbReference type="GeneID" id="101592280"/>
<dbReference type="GO" id="GO:0005886">
    <property type="term" value="C:plasma membrane"/>
    <property type="evidence" value="ECO:0007669"/>
    <property type="project" value="TreeGrafter"/>
</dbReference>
<dbReference type="Pfam" id="PF07502">
    <property type="entry name" value="MANEC"/>
    <property type="match status" value="1"/>
</dbReference>